<sequence length="354" mass="40967">MKVKKILVTGQEIDTRYNRTLVILNGLKKLGFEIIEYNFKKFDKESARKIRELSAEAYFTYIPSFGHKSVSFVKKNSVCDVVFDPLISKYMTNIKDYRLSNPYGYEAFRSKYRDRSSVRKADFVIFDTYAHQDYFIKNYKLDIQKTGVVHIGANLPDNQEKAPTISKLEGIFRIGFVGHFIPLQGVVRILETARLMSNEKDVEFFFIGKGFEFELAKKYVEEHQLNRVVFEGMVDYNALESYIKSFDLCMGIFGNTLKADVVIPNKIFNYATYAKPVITMESQAIKEVFTHKEDIYLCKPGAAAMVKAIQNLKEDTLLRKKLGDNIFKTVMEKHDEKQTATSLLDQYKTFKNQS</sequence>
<gene>
    <name evidence="2" type="ORF">RM549_01655</name>
</gene>
<dbReference type="EC" id="2.4.-.-" evidence="2"/>
<keyword evidence="3" id="KW-1185">Reference proteome</keyword>
<evidence type="ECO:0000313" key="3">
    <source>
        <dbReference type="Proteomes" id="UP001261624"/>
    </source>
</evidence>
<accession>A0ABU3DXP7</accession>
<dbReference type="Proteomes" id="UP001261624">
    <property type="component" value="Unassembled WGS sequence"/>
</dbReference>
<evidence type="ECO:0000313" key="2">
    <source>
        <dbReference type="EMBL" id="MDT0688473.1"/>
    </source>
</evidence>
<dbReference type="Pfam" id="PF13692">
    <property type="entry name" value="Glyco_trans_1_4"/>
    <property type="match status" value="1"/>
</dbReference>
<organism evidence="2 3">
    <name type="scientific">Autumnicola patrickiae</name>
    <dbReference type="NCBI Taxonomy" id="3075591"/>
    <lineage>
        <taxon>Bacteria</taxon>
        <taxon>Pseudomonadati</taxon>
        <taxon>Bacteroidota</taxon>
        <taxon>Flavobacteriia</taxon>
        <taxon>Flavobacteriales</taxon>
        <taxon>Flavobacteriaceae</taxon>
        <taxon>Autumnicola</taxon>
    </lineage>
</organism>
<keyword evidence="1 2" id="KW-0808">Transferase</keyword>
<dbReference type="GO" id="GO:0016757">
    <property type="term" value="F:glycosyltransferase activity"/>
    <property type="evidence" value="ECO:0007669"/>
    <property type="project" value="UniProtKB-KW"/>
</dbReference>
<comment type="caution">
    <text evidence="2">The sequence shown here is derived from an EMBL/GenBank/DDBJ whole genome shotgun (WGS) entry which is preliminary data.</text>
</comment>
<protein>
    <submittedName>
        <fullName evidence="2">Glycosyltransferase</fullName>
        <ecNumber evidence="2">2.4.-.-</ecNumber>
    </submittedName>
</protein>
<dbReference type="EMBL" id="JAVRHM010000001">
    <property type="protein sequence ID" value="MDT0688473.1"/>
    <property type="molecule type" value="Genomic_DNA"/>
</dbReference>
<dbReference type="SUPFAM" id="SSF53756">
    <property type="entry name" value="UDP-Glycosyltransferase/glycogen phosphorylase"/>
    <property type="match status" value="1"/>
</dbReference>
<proteinExistence type="predicted"/>
<keyword evidence="2" id="KW-0328">Glycosyltransferase</keyword>
<dbReference type="PANTHER" id="PTHR46401:SF2">
    <property type="entry name" value="GLYCOSYLTRANSFERASE WBBK-RELATED"/>
    <property type="match status" value="1"/>
</dbReference>
<dbReference type="PANTHER" id="PTHR46401">
    <property type="entry name" value="GLYCOSYLTRANSFERASE WBBK-RELATED"/>
    <property type="match status" value="1"/>
</dbReference>
<dbReference type="RefSeq" id="WP_311680024.1">
    <property type="nucleotide sequence ID" value="NZ_JAVRHM010000001.1"/>
</dbReference>
<dbReference type="Gene3D" id="3.40.50.2000">
    <property type="entry name" value="Glycogen Phosphorylase B"/>
    <property type="match status" value="2"/>
</dbReference>
<name>A0ABU3DXP7_9FLAO</name>
<evidence type="ECO:0000256" key="1">
    <source>
        <dbReference type="ARBA" id="ARBA00022679"/>
    </source>
</evidence>
<reference evidence="2 3" key="1">
    <citation type="submission" date="2023-09" db="EMBL/GenBank/DDBJ databases">
        <authorList>
            <person name="Rey-Velasco X."/>
        </authorList>
    </citation>
    <scope>NUCLEOTIDE SEQUENCE [LARGE SCALE GENOMIC DNA]</scope>
    <source>
        <strain evidence="2 3">F188</strain>
    </source>
</reference>